<feature type="repeat" description="WD" evidence="3">
    <location>
        <begin position="1380"/>
        <end position="1421"/>
    </location>
</feature>
<dbReference type="Proteomes" id="UP000504638">
    <property type="component" value="Unplaced"/>
</dbReference>
<protein>
    <submittedName>
        <fullName evidence="5 7">WD40 repeat-like protein</fullName>
    </submittedName>
</protein>
<evidence type="ECO:0000313" key="6">
    <source>
        <dbReference type="Proteomes" id="UP000504638"/>
    </source>
</evidence>
<proteinExistence type="predicted"/>
<evidence type="ECO:0000313" key="7">
    <source>
        <dbReference type="RefSeq" id="XP_033536577.1"/>
    </source>
</evidence>
<feature type="repeat" description="WD" evidence="3">
    <location>
        <begin position="879"/>
        <end position="920"/>
    </location>
</feature>
<dbReference type="InterPro" id="IPR015943">
    <property type="entry name" value="WD40/YVTN_repeat-like_dom_sf"/>
</dbReference>
<dbReference type="CDD" id="cd00200">
    <property type="entry name" value="WD40"/>
    <property type="match status" value="4"/>
</dbReference>
<feature type="repeat" description="WD" evidence="3">
    <location>
        <begin position="837"/>
        <end position="878"/>
    </location>
</feature>
<evidence type="ECO:0000259" key="4">
    <source>
        <dbReference type="Pfam" id="PF24883"/>
    </source>
</evidence>
<feature type="repeat" description="WD" evidence="3">
    <location>
        <begin position="795"/>
        <end position="836"/>
    </location>
</feature>
<dbReference type="Pfam" id="PF24883">
    <property type="entry name" value="NPHP3_N"/>
    <property type="match status" value="1"/>
</dbReference>
<reference evidence="5 7" key="1">
    <citation type="submission" date="2020-01" db="EMBL/GenBank/DDBJ databases">
        <authorList>
            <consortium name="DOE Joint Genome Institute"/>
            <person name="Haridas S."/>
            <person name="Albert R."/>
            <person name="Binder M."/>
            <person name="Bloem J."/>
            <person name="Labutti K."/>
            <person name="Salamov A."/>
            <person name="Andreopoulos B."/>
            <person name="Baker S.E."/>
            <person name="Barry K."/>
            <person name="Bills G."/>
            <person name="Bluhm B.H."/>
            <person name="Cannon C."/>
            <person name="Castanera R."/>
            <person name="Culley D.E."/>
            <person name="Daum C."/>
            <person name="Ezra D."/>
            <person name="Gonzalez J.B."/>
            <person name="Henrissat B."/>
            <person name="Kuo A."/>
            <person name="Liang C."/>
            <person name="Lipzen A."/>
            <person name="Lutzoni F."/>
            <person name="Magnuson J."/>
            <person name="Mondo S."/>
            <person name="Nolan M."/>
            <person name="Ohm R."/>
            <person name="Pangilinan J."/>
            <person name="Park H.-J."/>
            <person name="Ramirez L."/>
            <person name="Alfaro M."/>
            <person name="Sun H."/>
            <person name="Tritt A."/>
            <person name="Yoshinaga Y."/>
            <person name="Zwiers L.-H."/>
            <person name="Turgeon B.G."/>
            <person name="Goodwin S.B."/>
            <person name="Spatafora J.W."/>
            <person name="Crous P.W."/>
            <person name="Grigoriev I.V."/>
        </authorList>
    </citation>
    <scope>NUCLEOTIDE SEQUENCE</scope>
    <source>
        <strain evidence="5 7">CBS 781.70</strain>
    </source>
</reference>
<name>A0A6G1GAI1_9PEZI</name>
<feature type="repeat" description="WD" evidence="3">
    <location>
        <begin position="753"/>
        <end position="794"/>
    </location>
</feature>
<dbReference type="SUPFAM" id="SSF50978">
    <property type="entry name" value="WD40 repeat-like"/>
    <property type="match status" value="4"/>
</dbReference>
<feature type="domain" description="Nephrocystin 3-like N-terminal" evidence="4">
    <location>
        <begin position="73"/>
        <end position="231"/>
    </location>
</feature>
<feature type="repeat" description="WD" evidence="3">
    <location>
        <begin position="1089"/>
        <end position="1130"/>
    </location>
</feature>
<dbReference type="EMBL" id="ML975152">
    <property type="protein sequence ID" value="KAF1814946.1"/>
    <property type="molecule type" value="Genomic_DNA"/>
</dbReference>
<dbReference type="Gene3D" id="3.40.50.300">
    <property type="entry name" value="P-loop containing nucleotide triphosphate hydrolases"/>
    <property type="match status" value="1"/>
</dbReference>
<feature type="repeat" description="WD" evidence="3">
    <location>
        <begin position="1254"/>
        <end position="1295"/>
    </location>
</feature>
<keyword evidence="6" id="KW-1185">Reference proteome</keyword>
<keyword evidence="1 3" id="KW-0853">WD repeat</keyword>
<dbReference type="InterPro" id="IPR020472">
    <property type="entry name" value="WD40_PAC1"/>
</dbReference>
<dbReference type="InterPro" id="IPR036322">
    <property type="entry name" value="WD40_repeat_dom_sf"/>
</dbReference>
<feature type="repeat" description="WD" evidence="3">
    <location>
        <begin position="1005"/>
        <end position="1046"/>
    </location>
</feature>
<gene>
    <name evidence="5 7" type="ORF">P152DRAFT_239486</name>
</gene>
<dbReference type="PROSITE" id="PS50294">
    <property type="entry name" value="WD_REPEATS_REGION"/>
    <property type="match status" value="18"/>
</dbReference>
<dbReference type="InterPro" id="IPR050349">
    <property type="entry name" value="WD_LIS1/nudF_dynein_reg"/>
</dbReference>
<dbReference type="SUPFAM" id="SSF52540">
    <property type="entry name" value="P-loop containing nucleoside triphosphate hydrolases"/>
    <property type="match status" value="1"/>
</dbReference>
<reference evidence="7" key="2">
    <citation type="submission" date="2020-04" db="EMBL/GenBank/DDBJ databases">
        <authorList>
            <consortium name="NCBI Genome Project"/>
        </authorList>
    </citation>
    <scope>NUCLEOTIDE SEQUENCE</scope>
    <source>
        <strain evidence="7">CBS 781.70</strain>
    </source>
</reference>
<evidence type="ECO:0000256" key="3">
    <source>
        <dbReference type="PROSITE-ProRule" id="PRU00221"/>
    </source>
</evidence>
<dbReference type="InterPro" id="IPR019775">
    <property type="entry name" value="WD40_repeat_CS"/>
</dbReference>
<organism evidence="5">
    <name type="scientific">Eremomyces bilateralis CBS 781.70</name>
    <dbReference type="NCBI Taxonomy" id="1392243"/>
    <lineage>
        <taxon>Eukaryota</taxon>
        <taxon>Fungi</taxon>
        <taxon>Dikarya</taxon>
        <taxon>Ascomycota</taxon>
        <taxon>Pezizomycotina</taxon>
        <taxon>Dothideomycetes</taxon>
        <taxon>Dothideomycetes incertae sedis</taxon>
        <taxon>Eremomycetales</taxon>
        <taxon>Eremomycetaceae</taxon>
        <taxon>Eremomyces</taxon>
    </lineage>
</organism>
<dbReference type="PRINTS" id="PR00320">
    <property type="entry name" value="GPROTEINBRPT"/>
</dbReference>
<dbReference type="GeneID" id="54415181"/>
<feature type="repeat" description="WD" evidence="3">
    <location>
        <begin position="629"/>
        <end position="670"/>
    </location>
</feature>
<feature type="repeat" description="WD" evidence="3">
    <location>
        <begin position="921"/>
        <end position="962"/>
    </location>
</feature>
<feature type="repeat" description="WD" evidence="3">
    <location>
        <begin position="1296"/>
        <end position="1337"/>
    </location>
</feature>
<dbReference type="Pfam" id="PF00400">
    <property type="entry name" value="WD40"/>
    <property type="match status" value="19"/>
</dbReference>
<dbReference type="Gene3D" id="2.130.10.10">
    <property type="entry name" value="YVTN repeat-like/Quinoprotein amine dehydrogenase"/>
    <property type="match status" value="9"/>
</dbReference>
<keyword evidence="2" id="KW-0677">Repeat</keyword>
<sequence>MSGNNQHISGLSASDHSQLFAGQAHDVYVGKNEALNVVLDSLPTAADASFNAYQRQRDRTCLPNTRVELLRDIYNWADGQDGPYIFWLNGLAGTGKSTIARTVARRYFDLKRLGASFFFSRGGGDVGHAGKFITSIALQLASSIPSLGQLICEALTKRRDIASQSLRDQWQQLIVSPLSKLDESSSLSSYVLVVDALDECDNDYDIRTIMDLLTEARSSTSVRLRVFLTSRPEVPMRYGIHQIPEDEHEDLMLHNISSSIVDYDVSIFFEHNFKLIRQEQSLDVGWPGEDVIRCLIQIVGGLFIWAATACHYIQEGLFADERVQTLLESSTSTTTPEEHLNELYTTVLKESIRPGYSVKEKEVLCGILRHILGSIVVLFSPLSANSLQTLLGVTKQKIDQVLRDLHAILDIPKVDVHPIHLHHPSFRDFLLNNKRCEDPIFWVDEKQAHQVLADRCIQLMSTSLKQDICGVDAPGMLVANIERTRLKQSLLPEAQYACRYWIDHIRRSGIQLRDNGQVHLFLQEHLLHWLEALGWMGKVSEGIHALAALESLVSSNGCPDLWSFIHDAKRFVLYSRRAIEQAPLQTYCSALAFAPIRSIIRKQFASCTSRWIRRLPKAEEKWNTLLQLLEGHSGGVTAVAFSPDGKTLASASDDRTVRLWDAWSGAALQVLKGHSRPVTAVAFSPGGKTLASASWDGTVRLWDAGLGTALQTLRGDSLWVRAVAFSPDGKTLASASDEVKLWDAGSGAALQTLKVHSRWVRAVAFSPDCKTLASASGNRTVKLWDAGSGAALLTLKGHSRSVRAVAFSPDGKTLASASGDRTVKLWDAGSGAALLTLKGHSHWVRTVAFSPDGKTLASASDDRTVRLWDAWSGAALQTLKSYSHLVSAVAFSPDGKTLASASGDRTVGLWDTGPGATLQTLKGYSSSVRAVAFSPDGMTLASASGDGTVKLCDAESGTTLKTLKGHSRSVVAVAFSPDGKTLASASGDRTVKLWGAGSGAALQTLKGHSRSVSAVAFSPDGKTLASASWDRTVRLWDAGSGAALQTLKGHSRSVRAVAFSPDGKTLTSASWDRAVKLWDAGSGVALQTLKGYSRLVSAVAFSPDGKTLASASDDRTVRLWDAGSGAALHTLEGHSGGVDAVAFSLDGKTLASASGDRTVKLWDAGSGAALQTLEAHSGGVAAVAFSPDGKTLASASWDRTVRLWDAESGAALKGHSRSVRAVAFSPDGKTLASASEDRTVKLWDTGSGAALQTLKGHLDWVHAVAFSPNDKTLASASGDGTVKLWGVGSGAALQTLDGHSRSVNAVAFSPDGKMLVSASEDHTVKLWDAGSGAALQTLKGYSSSVRAVAFSPDGMTLASASGDGTVKLCDAGSGTTLQTLKGHSRWVSAVAFSPDNKTLVSASGDGTVRLWDAGSGAALQTLEVGAVVNTLAVSNDGSFLQTDRGSVPIPPFSLPSDARAIASSQLPPSIFVDDQWVSRGTERVLRLPPKHRPSHIAVHRDTVAFGFQSGRVAMMKFAL</sequence>
<feature type="repeat" description="WD" evidence="3">
    <location>
        <begin position="963"/>
        <end position="1004"/>
    </location>
</feature>
<dbReference type="InterPro" id="IPR027417">
    <property type="entry name" value="P-loop_NTPase"/>
</dbReference>
<evidence type="ECO:0000256" key="2">
    <source>
        <dbReference type="ARBA" id="ARBA00022737"/>
    </source>
</evidence>
<evidence type="ECO:0000256" key="1">
    <source>
        <dbReference type="ARBA" id="ARBA00022574"/>
    </source>
</evidence>
<accession>A0A6G1GAI1</accession>
<feature type="repeat" description="WD" evidence="3">
    <location>
        <begin position="1338"/>
        <end position="1379"/>
    </location>
</feature>
<dbReference type="SMART" id="SM00320">
    <property type="entry name" value="WD40"/>
    <property type="match status" value="19"/>
</dbReference>
<feature type="repeat" description="WD" evidence="3">
    <location>
        <begin position="1047"/>
        <end position="1088"/>
    </location>
</feature>
<dbReference type="RefSeq" id="XP_033536577.1">
    <property type="nucleotide sequence ID" value="XM_033674611.1"/>
</dbReference>
<dbReference type="PROSITE" id="PS50082">
    <property type="entry name" value="WD_REPEATS_2"/>
    <property type="match status" value="18"/>
</dbReference>
<dbReference type="PANTHER" id="PTHR44129">
    <property type="entry name" value="WD REPEAT-CONTAINING PROTEIN POP1"/>
    <property type="match status" value="1"/>
</dbReference>
<evidence type="ECO:0000313" key="5">
    <source>
        <dbReference type="EMBL" id="KAF1814946.1"/>
    </source>
</evidence>
<feature type="repeat" description="WD" evidence="3">
    <location>
        <begin position="1173"/>
        <end position="1214"/>
    </location>
</feature>
<feature type="repeat" description="WD" evidence="3">
    <location>
        <begin position="1212"/>
        <end position="1253"/>
    </location>
</feature>
<dbReference type="InterPro" id="IPR056884">
    <property type="entry name" value="NPHP3-like_N"/>
</dbReference>
<dbReference type="PROSITE" id="PS00678">
    <property type="entry name" value="WD_REPEATS_1"/>
    <property type="match status" value="1"/>
</dbReference>
<dbReference type="InterPro" id="IPR001680">
    <property type="entry name" value="WD40_rpt"/>
</dbReference>
<reference evidence="7" key="3">
    <citation type="submission" date="2025-04" db="UniProtKB">
        <authorList>
            <consortium name="RefSeq"/>
        </authorList>
    </citation>
    <scope>IDENTIFICATION</scope>
    <source>
        <strain evidence="7">CBS 781.70</strain>
    </source>
</reference>
<feature type="repeat" description="WD" evidence="3">
    <location>
        <begin position="1131"/>
        <end position="1172"/>
    </location>
</feature>
<dbReference type="OrthoDB" id="538223at2759"/>
<feature type="repeat" description="WD" evidence="3">
    <location>
        <begin position="671"/>
        <end position="712"/>
    </location>
</feature>